<feature type="domain" description="Calcineurin-like phosphoesterase" evidence="6">
    <location>
        <begin position="8"/>
        <end position="205"/>
    </location>
</feature>
<evidence type="ECO:0000256" key="3">
    <source>
        <dbReference type="ARBA" id="ARBA00022723"/>
    </source>
</evidence>
<sequence>MDRLRYRSIFVSDVHLGTRDCRAEFLLDFLRSTHCEQLYLVGDIVDIEALERTPYWPASHSAVLAEFLDKAARGTEVIYIPGNHDCAMRGMAGQSIGAIRVELDAIHTTADGRRFRVSHGDEFDPEHYGKTWLTRFGDKAYTFLCFLNRRFNAVRKRLKLPYFALSILAKSHIGRALAYIRAYESMALERARALGLAGQICGHIHFGAIRENDGLLYLNDGDWVEHCTALVELDDGSLELIHWSDRRAALVRANAGESQPAPLPLPAWARALHAR</sequence>
<evidence type="ECO:0000256" key="4">
    <source>
        <dbReference type="ARBA" id="ARBA00023136"/>
    </source>
</evidence>
<dbReference type="InterPro" id="IPR043461">
    <property type="entry name" value="LpxH-like"/>
</dbReference>
<name>A0A9X3YK27_9GAMM</name>
<dbReference type="Pfam" id="PF00149">
    <property type="entry name" value="Metallophos"/>
    <property type="match status" value="1"/>
</dbReference>
<evidence type="ECO:0000256" key="1">
    <source>
        <dbReference type="ARBA" id="ARBA00022475"/>
    </source>
</evidence>
<dbReference type="InterPro" id="IPR004843">
    <property type="entry name" value="Calcineurin-like_PHP"/>
</dbReference>
<dbReference type="GO" id="GO:0009245">
    <property type="term" value="P:lipid A biosynthetic process"/>
    <property type="evidence" value="ECO:0007669"/>
    <property type="project" value="TreeGrafter"/>
</dbReference>
<reference evidence="7" key="1">
    <citation type="submission" date="2023-02" db="EMBL/GenBank/DDBJ databases">
        <title>Tahibacter soli sp. nov. isolated from soil.</title>
        <authorList>
            <person name="Baek J.H."/>
            <person name="Lee J.K."/>
            <person name="Choi D.G."/>
            <person name="Jeon C.O."/>
        </authorList>
    </citation>
    <scope>NUCLEOTIDE SEQUENCE</scope>
    <source>
        <strain evidence="7">BL</strain>
    </source>
</reference>
<dbReference type="Gene3D" id="3.60.21.10">
    <property type="match status" value="1"/>
</dbReference>
<dbReference type="GO" id="GO:0016020">
    <property type="term" value="C:membrane"/>
    <property type="evidence" value="ECO:0007669"/>
    <property type="project" value="GOC"/>
</dbReference>
<keyword evidence="4" id="KW-0472">Membrane</keyword>
<dbReference type="SUPFAM" id="SSF56300">
    <property type="entry name" value="Metallo-dependent phosphatases"/>
    <property type="match status" value="1"/>
</dbReference>
<organism evidence="7 8">
    <name type="scientific">Tahibacter soli</name>
    <dbReference type="NCBI Taxonomy" id="2983605"/>
    <lineage>
        <taxon>Bacteria</taxon>
        <taxon>Pseudomonadati</taxon>
        <taxon>Pseudomonadota</taxon>
        <taxon>Gammaproteobacteria</taxon>
        <taxon>Lysobacterales</taxon>
        <taxon>Rhodanobacteraceae</taxon>
        <taxon>Tahibacter</taxon>
    </lineage>
</organism>
<keyword evidence="2" id="KW-0997">Cell inner membrane</keyword>
<dbReference type="PANTHER" id="PTHR34990:SF2">
    <property type="entry name" value="BLL8164 PROTEIN"/>
    <property type="match status" value="1"/>
</dbReference>
<dbReference type="InterPro" id="IPR029052">
    <property type="entry name" value="Metallo-depent_PP-like"/>
</dbReference>
<proteinExistence type="predicted"/>
<keyword evidence="3" id="KW-0479">Metal-binding</keyword>
<protein>
    <submittedName>
        <fullName evidence="7">UDP-2,3-diacylglucosamine diphosphatase</fullName>
    </submittedName>
</protein>
<keyword evidence="5" id="KW-0464">Manganese</keyword>
<dbReference type="CDD" id="cd07398">
    <property type="entry name" value="MPP_YbbF-LpxH"/>
    <property type="match status" value="1"/>
</dbReference>
<evidence type="ECO:0000256" key="5">
    <source>
        <dbReference type="ARBA" id="ARBA00023211"/>
    </source>
</evidence>
<evidence type="ECO:0000256" key="2">
    <source>
        <dbReference type="ARBA" id="ARBA00022519"/>
    </source>
</evidence>
<keyword evidence="8" id="KW-1185">Reference proteome</keyword>
<dbReference type="PANTHER" id="PTHR34990">
    <property type="entry name" value="UDP-2,3-DIACYLGLUCOSAMINE HYDROLASE-RELATED"/>
    <property type="match status" value="1"/>
</dbReference>
<evidence type="ECO:0000313" key="7">
    <source>
        <dbReference type="EMBL" id="MDC8013821.1"/>
    </source>
</evidence>
<evidence type="ECO:0000313" key="8">
    <source>
        <dbReference type="Proteomes" id="UP001139971"/>
    </source>
</evidence>
<gene>
    <name evidence="7" type="ORF">OD750_014860</name>
</gene>
<keyword evidence="1" id="KW-1003">Cell membrane</keyword>
<accession>A0A9X3YK27</accession>
<dbReference type="Proteomes" id="UP001139971">
    <property type="component" value="Unassembled WGS sequence"/>
</dbReference>
<dbReference type="AlphaFoldDB" id="A0A9X3YK27"/>
<dbReference type="EMBL" id="JAOVZO020000018">
    <property type="protein sequence ID" value="MDC8013821.1"/>
    <property type="molecule type" value="Genomic_DNA"/>
</dbReference>
<evidence type="ECO:0000259" key="6">
    <source>
        <dbReference type="Pfam" id="PF00149"/>
    </source>
</evidence>
<dbReference type="GO" id="GO:0008758">
    <property type="term" value="F:UDP-2,3-diacylglucosamine hydrolase activity"/>
    <property type="evidence" value="ECO:0007669"/>
    <property type="project" value="TreeGrafter"/>
</dbReference>
<dbReference type="RefSeq" id="WP_263541466.1">
    <property type="nucleotide sequence ID" value="NZ_JAOVZO020000018.1"/>
</dbReference>
<dbReference type="GO" id="GO:0046872">
    <property type="term" value="F:metal ion binding"/>
    <property type="evidence" value="ECO:0007669"/>
    <property type="project" value="UniProtKB-KW"/>
</dbReference>
<comment type="caution">
    <text evidence="7">The sequence shown here is derived from an EMBL/GenBank/DDBJ whole genome shotgun (WGS) entry which is preliminary data.</text>
</comment>